<dbReference type="InterPro" id="IPR047722">
    <property type="entry name" value="STM4015-like"/>
</dbReference>
<sequence length="332" mass="36845">MKCFDNHLEELFGLPALLFPQTGEAAGPVEPGAVAWRIGYPRWEVDEELWNETFDRFCAEIDVTQVRALIAGNWEDMEDTDSSEVVAALLAAREQLPALRALFLGDITEEECKFSRIHQSDVSPLLAAFPALEEFGMRAGVRDDQGQTGGTLQFPALRHDALRRLVVQSCELPVDIVRGVAASDLPALEHLELWLGSEEYGFRCEVTDLEDILSGTRLPRLRHLALTNSDLQDDIATAVASAPVIAQLEVLDLSKGTLGDEGAAALLSGQPLTHLKQLDLHHNFISKPFRQRLRETLEPAGVHVNLGTEKSDKDERNIHEDRYICLGALTHW</sequence>
<dbReference type="AlphaFoldDB" id="A0A940XWU1"/>
<evidence type="ECO:0000313" key="2">
    <source>
        <dbReference type="Proteomes" id="UP000677413"/>
    </source>
</evidence>
<evidence type="ECO:0000313" key="1">
    <source>
        <dbReference type="EMBL" id="MBQ0850368.1"/>
    </source>
</evidence>
<dbReference type="InterPro" id="IPR001611">
    <property type="entry name" value="Leu-rich_rpt"/>
</dbReference>
<name>A0A940XWU1_9ACTN</name>
<keyword evidence="2" id="KW-1185">Reference proteome</keyword>
<proteinExistence type="predicted"/>
<dbReference type="Proteomes" id="UP000677413">
    <property type="component" value="Unassembled WGS sequence"/>
</dbReference>
<dbReference type="SUPFAM" id="SSF52047">
    <property type="entry name" value="RNI-like"/>
    <property type="match status" value="1"/>
</dbReference>
<protein>
    <submittedName>
        <fullName evidence="1">STM4015 family protein</fullName>
    </submittedName>
</protein>
<dbReference type="InterPro" id="IPR032675">
    <property type="entry name" value="LRR_dom_sf"/>
</dbReference>
<dbReference type="Pfam" id="PF13516">
    <property type="entry name" value="LRR_6"/>
    <property type="match status" value="1"/>
</dbReference>
<dbReference type="Gene3D" id="3.80.10.10">
    <property type="entry name" value="Ribonuclease Inhibitor"/>
    <property type="match status" value="1"/>
</dbReference>
<dbReference type="RefSeq" id="WP_210884498.1">
    <property type="nucleotide sequence ID" value="NZ_JAGPYQ010000001.1"/>
</dbReference>
<gene>
    <name evidence="1" type="ORF">J8N05_19465</name>
</gene>
<dbReference type="NCBIfam" id="NF038076">
    <property type="entry name" value="fam_STM4015"/>
    <property type="match status" value="1"/>
</dbReference>
<comment type="caution">
    <text evidence="1">The sequence shown here is derived from an EMBL/GenBank/DDBJ whole genome shotgun (WGS) entry which is preliminary data.</text>
</comment>
<organism evidence="1 2">
    <name type="scientific">Streptomyces liliiviolaceus</name>
    <dbReference type="NCBI Taxonomy" id="2823109"/>
    <lineage>
        <taxon>Bacteria</taxon>
        <taxon>Bacillati</taxon>
        <taxon>Actinomycetota</taxon>
        <taxon>Actinomycetes</taxon>
        <taxon>Kitasatosporales</taxon>
        <taxon>Streptomycetaceae</taxon>
        <taxon>Streptomyces</taxon>
    </lineage>
</organism>
<reference evidence="1 2" key="1">
    <citation type="submission" date="2021-04" db="EMBL/GenBank/DDBJ databases">
        <authorList>
            <person name="Tang X."/>
            <person name="Zhou X."/>
            <person name="Chen X."/>
            <person name="Cernava T."/>
            <person name="Zhang C."/>
        </authorList>
    </citation>
    <scope>NUCLEOTIDE SEQUENCE [LARGE SCALE GENOMIC DNA]</scope>
    <source>
        <strain evidence="1 2">BH-SS-21</strain>
    </source>
</reference>
<accession>A0A940XWU1</accession>
<dbReference type="EMBL" id="JAGPYQ010000001">
    <property type="protein sequence ID" value="MBQ0850368.1"/>
    <property type="molecule type" value="Genomic_DNA"/>
</dbReference>